<gene>
    <name evidence="2" type="ORF">BINO364_LOCUS14799</name>
</gene>
<evidence type="ECO:0000313" key="3">
    <source>
        <dbReference type="Proteomes" id="UP000838878"/>
    </source>
</evidence>
<protein>
    <submittedName>
        <fullName evidence="2">Uncharacterized protein</fullName>
    </submittedName>
</protein>
<proteinExistence type="predicted"/>
<feature type="chain" id="PRO_5035468021" evidence="1">
    <location>
        <begin position="17"/>
        <end position="234"/>
    </location>
</feature>
<dbReference type="OrthoDB" id="6931985at2759"/>
<keyword evidence="1" id="KW-0732">Signal</keyword>
<evidence type="ECO:0000313" key="2">
    <source>
        <dbReference type="EMBL" id="CAH0729743.1"/>
    </source>
</evidence>
<keyword evidence="3" id="KW-1185">Reference proteome</keyword>
<feature type="non-terminal residue" evidence="2">
    <location>
        <position position="234"/>
    </location>
</feature>
<dbReference type="AlphaFoldDB" id="A0A8J9VTQ7"/>
<organism evidence="2 3">
    <name type="scientific">Brenthis ino</name>
    <name type="common">lesser marbled fritillary</name>
    <dbReference type="NCBI Taxonomy" id="405034"/>
    <lineage>
        <taxon>Eukaryota</taxon>
        <taxon>Metazoa</taxon>
        <taxon>Ecdysozoa</taxon>
        <taxon>Arthropoda</taxon>
        <taxon>Hexapoda</taxon>
        <taxon>Insecta</taxon>
        <taxon>Pterygota</taxon>
        <taxon>Neoptera</taxon>
        <taxon>Endopterygota</taxon>
        <taxon>Lepidoptera</taxon>
        <taxon>Glossata</taxon>
        <taxon>Ditrysia</taxon>
        <taxon>Papilionoidea</taxon>
        <taxon>Nymphalidae</taxon>
        <taxon>Heliconiinae</taxon>
        <taxon>Argynnini</taxon>
        <taxon>Brenthis</taxon>
    </lineage>
</organism>
<feature type="signal peptide" evidence="1">
    <location>
        <begin position="1"/>
        <end position="16"/>
    </location>
</feature>
<sequence length="234" mass="24527">MFKLVALCCFLAAASATPGLIAPVTYSSNVLAPAPAVYSSYPSNGLWSTPLVSSAPLVYSGFPHYIKKRSVGFGSYIAPSSYIASAPYAYNAYTATAPLVSTYSAAAPLATYSSPVYTTAAHLIKKRSAPFYLPSSYVASAPYTAAAPFVASSYAAASPIAPVWSSSLYPAASYAHFIKKRSVTLPLSYTAPSSFSHTSRFDYHAASPAVTTYASYPGFAPLAYSSPVAVQHLI</sequence>
<evidence type="ECO:0000256" key="1">
    <source>
        <dbReference type="SAM" id="SignalP"/>
    </source>
</evidence>
<reference evidence="2" key="1">
    <citation type="submission" date="2021-12" db="EMBL/GenBank/DDBJ databases">
        <authorList>
            <person name="Martin H S."/>
        </authorList>
    </citation>
    <scope>NUCLEOTIDE SEQUENCE</scope>
</reference>
<accession>A0A8J9VTQ7</accession>
<dbReference type="EMBL" id="OV170228">
    <property type="protein sequence ID" value="CAH0729743.1"/>
    <property type="molecule type" value="Genomic_DNA"/>
</dbReference>
<name>A0A8J9VTQ7_9NEOP</name>
<dbReference type="Proteomes" id="UP000838878">
    <property type="component" value="Chromosome 8"/>
</dbReference>